<sequence length="257" mass="28554">MERMLTGIQVVDCNVDDVILAQHNRVHVAVDVQVCGKLAQAQRRGQDRHLGRGVGDVVEESIVHAVAQVVHGHVERHQQVRVGQELLAALGNQEEIVQVLVDRVHHVLFRRWCTGVVRDVVGQVQEQVARNHIQHRVVKLAHERVVAAGVALGCHQHVVTLSHRDVKHIGGVGLDVDTVHRHNGEVVVLHVEVLRHETADIHNSHEVGRVGLNHPGVVSRVVEQKILWDWLGTSRVVKVHEFGNQVVRVLVVPLAQG</sequence>
<protein>
    <submittedName>
        <fullName evidence="1">Uncharacterized protein</fullName>
    </submittedName>
</protein>
<dbReference type="Proteomes" id="UP000292447">
    <property type="component" value="Chromosome I"/>
</dbReference>
<evidence type="ECO:0000313" key="2">
    <source>
        <dbReference type="Proteomes" id="UP000292447"/>
    </source>
</evidence>
<dbReference type="AlphaFoldDB" id="A0A4V1ADJ1"/>
<reference evidence="2" key="1">
    <citation type="submission" date="2019-03" db="EMBL/GenBank/DDBJ databases">
        <title>Snf2 controls pulcherriminic acid biosynthesis and connects pigmentation and antifungal activity of the yeast Metschnikowia pulcherrima.</title>
        <authorList>
            <person name="Gore-Lloyd D."/>
            <person name="Sumann I."/>
            <person name="Brachmann A.O."/>
            <person name="Schneeberger K."/>
            <person name="Ortiz-Merino R.A."/>
            <person name="Moreno-Beltran M."/>
            <person name="Schlaefli M."/>
            <person name="Kirner P."/>
            <person name="Santos Kron A."/>
            <person name="Wolfe K.H."/>
            <person name="Piel J."/>
            <person name="Ahrens C.H."/>
            <person name="Henk D."/>
            <person name="Freimoser F.M."/>
        </authorList>
    </citation>
    <scope>NUCLEOTIDE SEQUENCE [LARGE SCALE GENOMIC DNA]</scope>
    <source>
        <strain evidence="2">APC 1.2</strain>
    </source>
</reference>
<keyword evidence="2" id="KW-1185">Reference proteome</keyword>
<evidence type="ECO:0000313" key="1">
    <source>
        <dbReference type="EMBL" id="QBM85893.1"/>
    </source>
</evidence>
<dbReference type="EMBL" id="CP034456">
    <property type="protein sequence ID" value="QBM85893.1"/>
    <property type="molecule type" value="Genomic_DNA"/>
</dbReference>
<accession>A0A4V1ADJ1</accession>
<gene>
    <name evidence="1" type="ORF">METSCH_A05240</name>
</gene>
<organism evidence="1 2">
    <name type="scientific">Metschnikowia aff. pulcherrima</name>
    <dbReference type="NCBI Taxonomy" id="2163413"/>
    <lineage>
        <taxon>Eukaryota</taxon>
        <taxon>Fungi</taxon>
        <taxon>Dikarya</taxon>
        <taxon>Ascomycota</taxon>
        <taxon>Saccharomycotina</taxon>
        <taxon>Pichiomycetes</taxon>
        <taxon>Metschnikowiaceae</taxon>
        <taxon>Metschnikowia</taxon>
    </lineage>
</organism>
<name>A0A4V1ADJ1_9ASCO</name>
<proteinExistence type="predicted"/>